<reference evidence="3" key="1">
    <citation type="submission" date="2016-10" db="EMBL/GenBank/DDBJ databases">
        <authorList>
            <person name="Varghese N."/>
            <person name="Submissions S."/>
        </authorList>
    </citation>
    <scope>NUCLEOTIDE SEQUENCE [LARGE SCALE GENOMIC DNA]</scope>
    <source>
        <strain evidence="3">DSM 10146</strain>
    </source>
</reference>
<dbReference type="AlphaFoldDB" id="A0A1G7IVQ9"/>
<sequence length="203" mass="22065">MSSVDAGQLLSILIEAARSSPRCLVALAGPPAVGKSTLAERLALGLGPVAQVIPMDGFHRDNDWLEAHGLRARKGAPETFDAEAFVALVREIRAGASPAYPLFDRTADRTLPGAGQVDPAARVLIFEGNYLLLDRAPWHDLAPLWDITVSLAIDEEMLTRRLVQRWLDHGLSASEALARAESNDLPNGRAVLRESRRADYQLV</sequence>
<dbReference type="Gene3D" id="3.40.50.300">
    <property type="entry name" value="P-loop containing nucleotide triphosphate hydrolases"/>
    <property type="match status" value="1"/>
</dbReference>
<accession>A0A1G7IVQ9</accession>
<dbReference type="InterPro" id="IPR027417">
    <property type="entry name" value="P-loop_NTPase"/>
</dbReference>
<dbReference type="STRING" id="282683.SAMN04488105_113177"/>
<dbReference type="EMBL" id="FNAV01000013">
    <property type="protein sequence ID" value="SDF16399.1"/>
    <property type="molecule type" value="Genomic_DNA"/>
</dbReference>
<dbReference type="Proteomes" id="UP000198994">
    <property type="component" value="Unassembled WGS sequence"/>
</dbReference>
<proteinExistence type="predicted"/>
<protein>
    <submittedName>
        <fullName evidence="2">Fructokinase</fullName>
    </submittedName>
</protein>
<evidence type="ECO:0000313" key="2">
    <source>
        <dbReference type="EMBL" id="SDF16399.1"/>
    </source>
</evidence>
<feature type="domain" description="Phosphoribulokinase/uridine kinase" evidence="1">
    <location>
        <begin position="25"/>
        <end position="165"/>
    </location>
</feature>
<keyword evidence="2" id="KW-0418">Kinase</keyword>
<evidence type="ECO:0000259" key="1">
    <source>
        <dbReference type="Pfam" id="PF00485"/>
    </source>
</evidence>
<dbReference type="InterPro" id="IPR006083">
    <property type="entry name" value="PRK/URK"/>
</dbReference>
<dbReference type="Pfam" id="PF00485">
    <property type="entry name" value="PRK"/>
    <property type="match status" value="1"/>
</dbReference>
<dbReference type="SUPFAM" id="SSF52540">
    <property type="entry name" value="P-loop containing nucleoside triphosphate hydrolases"/>
    <property type="match status" value="1"/>
</dbReference>
<dbReference type="GO" id="GO:0016301">
    <property type="term" value="F:kinase activity"/>
    <property type="evidence" value="ECO:0007669"/>
    <property type="project" value="UniProtKB-KW"/>
</dbReference>
<keyword evidence="3" id="KW-1185">Reference proteome</keyword>
<dbReference type="GO" id="GO:0005524">
    <property type="term" value="F:ATP binding"/>
    <property type="evidence" value="ECO:0007669"/>
    <property type="project" value="InterPro"/>
</dbReference>
<keyword evidence="2" id="KW-0808">Transferase</keyword>
<organism evidence="2 3">
    <name type="scientific">Salipiger thiooxidans</name>
    <dbReference type="NCBI Taxonomy" id="282683"/>
    <lineage>
        <taxon>Bacteria</taxon>
        <taxon>Pseudomonadati</taxon>
        <taxon>Pseudomonadota</taxon>
        <taxon>Alphaproteobacteria</taxon>
        <taxon>Rhodobacterales</taxon>
        <taxon>Roseobacteraceae</taxon>
        <taxon>Salipiger</taxon>
    </lineage>
</organism>
<gene>
    <name evidence="2" type="ORF">SAMN04488105_113177</name>
</gene>
<dbReference type="PANTHER" id="PTHR10285">
    <property type="entry name" value="URIDINE KINASE"/>
    <property type="match status" value="1"/>
</dbReference>
<dbReference type="RefSeq" id="WP_089962300.1">
    <property type="nucleotide sequence ID" value="NZ_FNAV01000013.1"/>
</dbReference>
<dbReference type="OrthoDB" id="1550976at2"/>
<evidence type="ECO:0000313" key="3">
    <source>
        <dbReference type="Proteomes" id="UP000198994"/>
    </source>
</evidence>
<name>A0A1G7IVQ9_9RHOB</name>